<comment type="similarity">
    <text evidence="4">Belongs to the FMO family.</text>
</comment>
<dbReference type="WBParaSite" id="nRc.2.0.1.t35672-RA">
    <property type="protein sequence ID" value="nRc.2.0.1.t35672-RA"/>
    <property type="gene ID" value="nRc.2.0.1.g35672"/>
</dbReference>
<dbReference type="GO" id="GO:0050661">
    <property type="term" value="F:NADP binding"/>
    <property type="evidence" value="ECO:0007669"/>
    <property type="project" value="InterPro"/>
</dbReference>
<dbReference type="Proteomes" id="UP000887565">
    <property type="component" value="Unplaced"/>
</dbReference>
<keyword evidence="2 4" id="KW-0274">FAD</keyword>
<dbReference type="Pfam" id="PF00743">
    <property type="entry name" value="FMO-like"/>
    <property type="match status" value="1"/>
</dbReference>
<comment type="cofactor">
    <cofactor evidence="4">
        <name>FAD</name>
        <dbReference type="ChEBI" id="CHEBI:57692"/>
    </cofactor>
</comment>
<dbReference type="SUPFAM" id="SSF51905">
    <property type="entry name" value="FAD/NAD(P)-binding domain"/>
    <property type="match status" value="1"/>
</dbReference>
<keyword evidence="1 4" id="KW-0285">Flavoprotein</keyword>
<dbReference type="InterPro" id="IPR020946">
    <property type="entry name" value="Flavin_mOase-like"/>
</dbReference>
<organism evidence="5 6">
    <name type="scientific">Romanomermis culicivorax</name>
    <name type="common">Nematode worm</name>
    <dbReference type="NCBI Taxonomy" id="13658"/>
    <lineage>
        <taxon>Eukaryota</taxon>
        <taxon>Metazoa</taxon>
        <taxon>Ecdysozoa</taxon>
        <taxon>Nematoda</taxon>
        <taxon>Enoplea</taxon>
        <taxon>Dorylaimia</taxon>
        <taxon>Mermithida</taxon>
        <taxon>Mermithoidea</taxon>
        <taxon>Mermithidae</taxon>
        <taxon>Romanomermis</taxon>
    </lineage>
</organism>
<evidence type="ECO:0000313" key="5">
    <source>
        <dbReference type="Proteomes" id="UP000887565"/>
    </source>
</evidence>
<keyword evidence="5" id="KW-1185">Reference proteome</keyword>
<dbReference type="InterPro" id="IPR036188">
    <property type="entry name" value="FAD/NAD-bd_sf"/>
</dbReference>
<keyword evidence="4" id="KW-0503">Monooxygenase</keyword>
<proteinExistence type="inferred from homology"/>
<keyword evidence="3 4" id="KW-0560">Oxidoreductase</keyword>
<dbReference type="AlphaFoldDB" id="A0A915KAE7"/>
<evidence type="ECO:0000256" key="3">
    <source>
        <dbReference type="ARBA" id="ARBA00023002"/>
    </source>
</evidence>
<sequence>VICVTKHDDYDATGRWDVTYQEKSKEPATVTYDGVFVANSRNQQIYRPKLEGLENFGGRIFDSQSFKQAEGFENRRILI</sequence>
<dbReference type="EC" id="1.-.-.-" evidence="4"/>
<accession>A0A915KAE7</accession>
<protein>
    <recommendedName>
        <fullName evidence="4">Flavin-containing monooxygenase</fullName>
        <ecNumber evidence="4">1.-.-.-</ecNumber>
    </recommendedName>
</protein>
<evidence type="ECO:0000256" key="2">
    <source>
        <dbReference type="ARBA" id="ARBA00022827"/>
    </source>
</evidence>
<dbReference type="GO" id="GO:0004499">
    <property type="term" value="F:N,N-dimethylaniline monooxygenase activity"/>
    <property type="evidence" value="ECO:0007669"/>
    <property type="project" value="InterPro"/>
</dbReference>
<dbReference type="GO" id="GO:0050660">
    <property type="term" value="F:flavin adenine dinucleotide binding"/>
    <property type="evidence" value="ECO:0007669"/>
    <property type="project" value="InterPro"/>
</dbReference>
<evidence type="ECO:0000256" key="4">
    <source>
        <dbReference type="RuleBase" id="RU361177"/>
    </source>
</evidence>
<dbReference type="Gene3D" id="3.50.50.60">
    <property type="entry name" value="FAD/NAD(P)-binding domain"/>
    <property type="match status" value="1"/>
</dbReference>
<evidence type="ECO:0000256" key="1">
    <source>
        <dbReference type="ARBA" id="ARBA00022630"/>
    </source>
</evidence>
<name>A0A915KAE7_ROMCU</name>
<evidence type="ECO:0000313" key="6">
    <source>
        <dbReference type="WBParaSite" id="nRc.2.0.1.t35672-RA"/>
    </source>
</evidence>
<reference evidence="6" key="1">
    <citation type="submission" date="2022-11" db="UniProtKB">
        <authorList>
            <consortium name="WormBaseParasite"/>
        </authorList>
    </citation>
    <scope>IDENTIFICATION</scope>
</reference>